<evidence type="ECO:0000313" key="2">
    <source>
        <dbReference type="EMBL" id="KAJ7689622.1"/>
    </source>
</evidence>
<sequence length="1246" mass="139010">MDWDDGGQRRYAYSNAQERGNEIYCRGATNWRTCPRYLLSAASLVSERGIDEPWELGTYSGSVLQIPDEEGAAAHQQLKCGTLPSPAAQYWQLRHIDAAMPHSGWLSLGGRQLGKIEIELLTMAKILWNTSAKLFGKRETWDLPSDMQMFGQLIVDGHIILQSVPVSSETSDMSWCLGYAWEIKSRGIRLLGHLEIERSQAQKCAQHQNLFSMELENVNVDGPSLKFRAIFSLSQPGPTAPDVVNGTKLLKNPTSNLAQHLQQAVWAYEDSVHDEPKSAVYWADLGFALQTHFEQCGDLDDLQQALSLWEKVVALTPDGHLDKLLQWNNLANSLITRFEWLNDITDLNRSLEIHEKAVSLAPNGHPDKPLLLNNLANSLLTRFEQLGDLADFHKSLEIQENAVSLTPDDHSNKPIWLNNLAKYLSRSLEIQECAVSLAPDGHPDRPGMLNNLANCLTTCFERLDDLADLHRSLMIKEHAVSLTPDGHSSKPIWLNDLAYSLLTRFKQLDDISDLNRSLKIQENAVSLTLDGHPEKSQQSLAIKETIVSLTPNDHPSKPLRLNTLANSLITRFERLDDITDLNRCFGDIADLKRCLEIQQDTISLTPDGHPEKPLWLNNLATCLLTHFPADLNRCREIQENAVYLTPDGHSDKPLQMNNLANSLITRFQWLGDITDLNRSLKIQENVVTLTPEGHPEKLKWLNNLATSLITRFKRFSNLADLNRAVEIQETTIFLTPDGHPDKPLRLRNLANSLFTRVDQIGDPRDLHRMFLQYRLAAYSKTGPADIRFQAASEGAYQAAMNLLPELAWLGLSLSDRHHLIKDAGLVVRNAAATAISSCQLEQAVEWLEQGRSIIWGQFLSLRTPMDDLKEKHPALADELIRLSAQLDGAGSRRSWREVSEGVSATKQSVQAFAQKTHKNVHKRSELLKRIRELDGFERLLLPKTLSELASAAQDGNVVFLNLSSTGCDALVLLSGSAGKLLHVPLSEFTFQHGIALVKLLKHLMGCTGRSARLFGQREGQSADFQGEFAHILSELWVRLVKPILEALNITTPTRNTPPRIWWCPTGLLTFLPIHAAGMYGKDDAFGSKLSDFAYIPGTKEEINRIQLRTGGMLPILLLEEDTATADKVRMQCLIPAGCTSHATGYNTSPNRPRTATGDINLEEESVHLAAGMLLAGYRGVIATMWTIGDNDAPQVAGDVYEHLVQTSPPDSTRAAEALHLAVRKLRDEAGGKKSFFHWVPFIHLGV</sequence>
<reference evidence="2" key="1">
    <citation type="submission" date="2023-03" db="EMBL/GenBank/DDBJ databases">
        <title>Massive genome expansion in bonnet fungi (Mycena s.s.) driven by repeated elements and novel gene families across ecological guilds.</title>
        <authorList>
            <consortium name="Lawrence Berkeley National Laboratory"/>
            <person name="Harder C.B."/>
            <person name="Miyauchi S."/>
            <person name="Viragh M."/>
            <person name="Kuo A."/>
            <person name="Thoen E."/>
            <person name="Andreopoulos B."/>
            <person name="Lu D."/>
            <person name="Skrede I."/>
            <person name="Drula E."/>
            <person name="Henrissat B."/>
            <person name="Morin E."/>
            <person name="Kohler A."/>
            <person name="Barry K."/>
            <person name="LaButti K."/>
            <person name="Morin E."/>
            <person name="Salamov A."/>
            <person name="Lipzen A."/>
            <person name="Mereny Z."/>
            <person name="Hegedus B."/>
            <person name="Baldrian P."/>
            <person name="Stursova M."/>
            <person name="Weitz H."/>
            <person name="Taylor A."/>
            <person name="Grigoriev I.V."/>
            <person name="Nagy L.G."/>
            <person name="Martin F."/>
            <person name="Kauserud H."/>
        </authorList>
    </citation>
    <scope>NUCLEOTIDE SEQUENCE</scope>
    <source>
        <strain evidence="2">CBHHK067</strain>
    </source>
</reference>
<comment type="caution">
    <text evidence="2">The sequence shown here is derived from an EMBL/GenBank/DDBJ whole genome shotgun (WGS) entry which is preliminary data.</text>
</comment>
<dbReference type="InterPro" id="IPR011990">
    <property type="entry name" value="TPR-like_helical_dom_sf"/>
</dbReference>
<organism evidence="2 3">
    <name type="scientific">Mycena rosella</name>
    <name type="common">Pink bonnet</name>
    <name type="synonym">Agaricus rosellus</name>
    <dbReference type="NCBI Taxonomy" id="1033263"/>
    <lineage>
        <taxon>Eukaryota</taxon>
        <taxon>Fungi</taxon>
        <taxon>Dikarya</taxon>
        <taxon>Basidiomycota</taxon>
        <taxon>Agaricomycotina</taxon>
        <taxon>Agaricomycetes</taxon>
        <taxon>Agaricomycetidae</taxon>
        <taxon>Agaricales</taxon>
        <taxon>Marasmiineae</taxon>
        <taxon>Mycenaceae</taxon>
        <taxon>Mycena</taxon>
    </lineage>
</organism>
<dbReference type="PANTHER" id="PTHR19959:SF119">
    <property type="entry name" value="FUNGAL LIPASE-LIKE DOMAIN-CONTAINING PROTEIN"/>
    <property type="match status" value="1"/>
</dbReference>
<evidence type="ECO:0000259" key="1">
    <source>
        <dbReference type="Pfam" id="PF12770"/>
    </source>
</evidence>
<keyword evidence="3" id="KW-1185">Reference proteome</keyword>
<feature type="domain" description="CHAT" evidence="1">
    <location>
        <begin position="1153"/>
        <end position="1245"/>
    </location>
</feature>
<dbReference type="InterPro" id="IPR024983">
    <property type="entry name" value="CHAT_dom"/>
</dbReference>
<name>A0AAD7DGC3_MYCRO</name>
<gene>
    <name evidence="2" type="ORF">B0H17DRAFT_1295277</name>
</gene>
<dbReference type="AlphaFoldDB" id="A0AAD7DGC3"/>
<dbReference type="Pfam" id="PF12770">
    <property type="entry name" value="CHAT"/>
    <property type="match status" value="1"/>
</dbReference>
<protein>
    <recommendedName>
        <fullName evidence="1">CHAT domain-containing protein</fullName>
    </recommendedName>
</protein>
<dbReference type="SUPFAM" id="SSF48452">
    <property type="entry name" value="TPR-like"/>
    <property type="match status" value="1"/>
</dbReference>
<dbReference type="Proteomes" id="UP001221757">
    <property type="component" value="Unassembled WGS sequence"/>
</dbReference>
<proteinExistence type="predicted"/>
<dbReference type="Gene3D" id="1.25.40.10">
    <property type="entry name" value="Tetratricopeptide repeat domain"/>
    <property type="match status" value="2"/>
</dbReference>
<evidence type="ECO:0000313" key="3">
    <source>
        <dbReference type="Proteomes" id="UP001221757"/>
    </source>
</evidence>
<accession>A0AAD7DGC3</accession>
<dbReference type="PANTHER" id="PTHR19959">
    <property type="entry name" value="KINESIN LIGHT CHAIN"/>
    <property type="match status" value="1"/>
</dbReference>
<dbReference type="EMBL" id="JARKIE010000071">
    <property type="protein sequence ID" value="KAJ7689622.1"/>
    <property type="molecule type" value="Genomic_DNA"/>
</dbReference>